<dbReference type="SMART" id="SM00202">
    <property type="entry name" value="SR"/>
    <property type="match status" value="2"/>
</dbReference>
<evidence type="ECO:0000313" key="7">
    <source>
        <dbReference type="Proteomes" id="UP000838412"/>
    </source>
</evidence>
<dbReference type="Pfam" id="PF01823">
    <property type="entry name" value="MACPF"/>
    <property type="match status" value="1"/>
</dbReference>
<dbReference type="Gene3D" id="2.10.220.10">
    <property type="entry name" value="Hormone Receptor, Insulin-like Growth Factor Receptor 1, Chain A, domain 2"/>
    <property type="match status" value="1"/>
</dbReference>
<feature type="compositionally biased region" description="Polar residues" evidence="4">
    <location>
        <begin position="72"/>
        <end position="87"/>
    </location>
</feature>
<dbReference type="SMART" id="SM00261">
    <property type="entry name" value="FU"/>
    <property type="match status" value="2"/>
</dbReference>
<dbReference type="PANTHER" id="PTHR46549">
    <property type="entry name" value="MACPF DOMAIN-CONTAINING PROTEIN"/>
    <property type="match status" value="1"/>
</dbReference>
<dbReference type="SUPFAM" id="SSF56487">
    <property type="entry name" value="SRCR-like"/>
    <property type="match status" value="2"/>
</dbReference>
<feature type="compositionally biased region" description="Basic and acidic residues" evidence="4">
    <location>
        <begin position="55"/>
        <end position="69"/>
    </location>
</feature>
<evidence type="ECO:0000256" key="1">
    <source>
        <dbReference type="ARBA" id="ARBA00023157"/>
    </source>
</evidence>
<gene>
    <name evidence="6" type="primary">PRSS12</name>
    <name evidence="6" type="ORF">BLAG_LOCUS12577</name>
</gene>
<dbReference type="Pfam" id="PF07699">
    <property type="entry name" value="Ephrin_rec_like"/>
    <property type="match status" value="1"/>
</dbReference>
<feature type="disulfide bond" evidence="3">
    <location>
        <begin position="1563"/>
        <end position="1573"/>
    </location>
</feature>
<name>A0A8J9ZG55_BRALA</name>
<dbReference type="CDD" id="cd00064">
    <property type="entry name" value="FU"/>
    <property type="match status" value="1"/>
</dbReference>
<keyword evidence="7" id="KW-1185">Reference proteome</keyword>
<dbReference type="Pfam" id="PF00530">
    <property type="entry name" value="SRCR"/>
    <property type="match status" value="2"/>
</dbReference>
<feature type="region of interest" description="Disordered" evidence="4">
    <location>
        <begin position="624"/>
        <end position="651"/>
    </location>
</feature>
<dbReference type="Gene3D" id="2.10.50.10">
    <property type="entry name" value="Tumor Necrosis Factor Receptor, subunit A, domain 2"/>
    <property type="match status" value="1"/>
</dbReference>
<dbReference type="EMBL" id="OV696687">
    <property type="protein sequence ID" value="CAH1252512.1"/>
    <property type="molecule type" value="Genomic_DNA"/>
</dbReference>
<dbReference type="OrthoDB" id="7357196at2759"/>
<feature type="region of interest" description="Disordered" evidence="4">
    <location>
        <begin position="53"/>
        <end position="111"/>
    </location>
</feature>
<sequence>MHLQYLVTNDVIFVMDHVQPITGQRCSTYASASFCLKDTSRANFVRLLLLGTRRTPSETPRRPSRHPEAPDDSSTPYRRLNRSSQPANFEADPVSFTSLTDSENPKCSAGPQNRNMWKELLLIACGVTAHVTAAPAAPNNINGRPHPGAHRARAKRAVPAFVASAAKDVGEKVVSALGDRIAEGVVENHQEKVVGALEDYFSGQFDKADEEFDAVLGRSGQLLAGVQDVEQARVQVLHGRGMNTGDSFSPASQEVRMTFDHREENAEQDSSQVGGGQAYPFGMGPIMMNGCFGTNYQEGDPCFEAFTPIEACANIIEGATFMGVGFDGRGEYSSDSRKKGLINRHCEALQGYKEWHVPDQITVQGIYDTDVESYTFSDVEEYRFYLEDKSAVTQAKGMFQQEMNKASGHGGGGGAFGLVWSAGGGRSSQRGSDSQSSNSQSNSNAAAQLSETSTQTFMALLELNVFRYELFLDFVKPEDLELGFMRDFLALPTSYFDSGADKVFQNFILRYGTHYITAAKFGGQLKIIKTKEVTTDISKESFALAFQSDTKKVFSTFSAQQTMIKSSSWFHDQENKNEAQTSSGQSSQDTSSQSANENLETTGFSSLHRAAVFFRQMFHLRHHKLTGKRRQARGAVSGISPRPCRAARSAGPCRAPYRGRVGLLTEAVSGRSPGARGRVGHFTEAVSGSKKRGAVSGSLPGPCRAPYRGRVGLLTGAVSGSLPGPCRAPYRGRVGLLTGAVSGSLPGPCRAPHRGRVRLLTEAVSGRSSGPCRAPYRGRVGLLTGAVSGSLPGPCRAPHRGRVGPFIGAVSGSLPGPCRAPYRGRVGHLTGAVSGSSPRPCRAVYRGRVRPFTEAVSGRLPSNQMEFSNEIMMVQGGSQMIAASITEQYTPSFGNSLRDWLESINEFPKAFEFTMGMVSDLFDMNLDLLFPSGIRDYGCFGGMSLSVDTHGKQYYTQQVPRSNGTGFTTEVRYCDFDSQDQLREGLTNRRLALKRAIAGPFLSSEFSIPGGEPGCETAEMILQDGTNRAAPGWDHMISGHEFKVIFDMPSNIPGFLAAQASLNVKFVFNKWLTVREGFTPHLYDGHDNGNSGDLSVNKVRYLIVISVGGLVMTYDVTTGLLSVTQGDFDASSAVIPDLPDWINGMTIARAEYKSLMEELSNQPTGTRGDMPCNVKFSNYHRIDPTDGGKCIHFTAASMGNIYVVFAGVPRKQDTWLYLEIAPCGVAVYVAMELAVTQFEQGSTGLGSDNLYQSYFVCITENLQTGRTTVQYGKTPENEERAHVWLDYQFSAVPAVHFYAFGSGDQEVKLTGVSQLDRFADELMVCREGTRPSGGRCVQVCHEECEGCRTTGSDDPRDCITCVNVKVPFPYLDGVEGDYECVAACPANMALVPGTTDCECIKEMEDHSPEGVVTCVTECPLTHYDDSNVCRRCSSFCEDVTGQGTRVCSGPDVDQCENCLYRSPDGTCTRGCTAGERAVEGTGGGAGAGTGSEIRLVGGAGPNEGRVEVYHNGEWGTICDDLWGIEDANVVCRMLGYGSADQATSTATPFGQGSGQIWLDNVACSGTEASLADCTHSGWGIHNCAHSEDAGVVCIQEIRLVGGTGPNEGRVEVYHNGEWGTVCDDGWGIEDAQVACRMLGYGGANQATSTATPFGQGSGQIWLDDVACTGTEASLADCTHLGWGSHNCAHSEDAGVVCTDTGSTGGTGGAAGTFTCQPCQPGYRCVNGDQLEEICPAGTFSRADGTACDSCPPGQYSSTAGASSCQQCPAGQYNSGYGASGCTSCPAGRYSNTAGASSCSWCPAGSTSGAGATSCRSCYWEGTAPFCNPGGCDRGYHVSSSNCGDGDCCWSGSKIKCCTDVP</sequence>
<dbReference type="PROSITE" id="PS50287">
    <property type="entry name" value="SRCR_2"/>
    <property type="match status" value="2"/>
</dbReference>
<evidence type="ECO:0000256" key="2">
    <source>
        <dbReference type="ARBA" id="ARBA00023180"/>
    </source>
</evidence>
<dbReference type="InterPro" id="IPR001190">
    <property type="entry name" value="SRCR"/>
</dbReference>
<accession>A0A8J9ZG55</accession>
<evidence type="ECO:0000256" key="4">
    <source>
        <dbReference type="SAM" id="MobiDB-lite"/>
    </source>
</evidence>
<feature type="compositionally biased region" description="Low complexity" evidence="4">
    <location>
        <begin position="427"/>
        <end position="447"/>
    </location>
</feature>
<evidence type="ECO:0000256" key="3">
    <source>
        <dbReference type="PROSITE-ProRule" id="PRU00196"/>
    </source>
</evidence>
<comment type="caution">
    <text evidence="3">Lacks conserved residue(s) required for the propagation of feature annotation.</text>
</comment>
<reference evidence="6" key="1">
    <citation type="submission" date="2022-01" db="EMBL/GenBank/DDBJ databases">
        <authorList>
            <person name="Braso-Vives M."/>
        </authorList>
    </citation>
    <scope>NUCLEOTIDE SEQUENCE</scope>
</reference>
<dbReference type="SUPFAM" id="SSF57184">
    <property type="entry name" value="Growth factor receptor domain"/>
    <property type="match status" value="1"/>
</dbReference>
<evidence type="ECO:0000259" key="5">
    <source>
        <dbReference type="PROSITE" id="PS50287"/>
    </source>
</evidence>
<organism evidence="6 7">
    <name type="scientific">Branchiostoma lanceolatum</name>
    <name type="common">Common lancelet</name>
    <name type="synonym">Amphioxus lanceolatum</name>
    <dbReference type="NCBI Taxonomy" id="7740"/>
    <lineage>
        <taxon>Eukaryota</taxon>
        <taxon>Metazoa</taxon>
        <taxon>Chordata</taxon>
        <taxon>Cephalochordata</taxon>
        <taxon>Leptocardii</taxon>
        <taxon>Amphioxiformes</taxon>
        <taxon>Branchiostomatidae</taxon>
        <taxon>Branchiostoma</taxon>
    </lineage>
</organism>
<feature type="domain" description="SRCR" evidence="5">
    <location>
        <begin position="1493"/>
        <end position="1594"/>
    </location>
</feature>
<feature type="compositionally biased region" description="Low complexity" evidence="4">
    <location>
        <begin position="580"/>
        <end position="594"/>
    </location>
</feature>
<protein>
    <submittedName>
        <fullName evidence="6">PRSS12 protein</fullName>
    </submittedName>
</protein>
<dbReference type="PRINTS" id="PR00258">
    <property type="entry name" value="SPERACTRCPTR"/>
</dbReference>
<dbReference type="PANTHER" id="PTHR46549:SF1">
    <property type="entry name" value="MACPF DOMAIN-CONTAINING PROTEIN"/>
    <property type="match status" value="1"/>
</dbReference>
<dbReference type="GO" id="GO:0016020">
    <property type="term" value="C:membrane"/>
    <property type="evidence" value="ECO:0007669"/>
    <property type="project" value="InterPro"/>
</dbReference>
<feature type="region of interest" description="Disordered" evidence="4">
    <location>
        <begin position="572"/>
        <end position="597"/>
    </location>
</feature>
<dbReference type="PROSITE" id="PS00420">
    <property type="entry name" value="SRCR_1"/>
    <property type="match status" value="2"/>
</dbReference>
<dbReference type="InterPro" id="IPR020864">
    <property type="entry name" value="MACPF"/>
</dbReference>
<dbReference type="SMART" id="SM01411">
    <property type="entry name" value="Ephrin_rec_like"/>
    <property type="match status" value="2"/>
</dbReference>
<dbReference type="InterPro" id="IPR009030">
    <property type="entry name" value="Growth_fac_rcpt_cys_sf"/>
</dbReference>
<dbReference type="Gene3D" id="3.10.250.10">
    <property type="entry name" value="SRCR-like domain"/>
    <property type="match status" value="2"/>
</dbReference>
<feature type="region of interest" description="Disordered" evidence="4">
    <location>
        <begin position="424"/>
        <end position="447"/>
    </location>
</feature>
<keyword evidence="2" id="KW-0325">Glycoprotein</keyword>
<proteinExistence type="predicted"/>
<dbReference type="InterPro" id="IPR011641">
    <property type="entry name" value="Tyr-kin_ephrin_A/B_rcpt-like"/>
</dbReference>
<feature type="domain" description="SRCR" evidence="5">
    <location>
        <begin position="1597"/>
        <end position="1698"/>
    </location>
</feature>
<feature type="disulfide bond" evidence="3">
    <location>
        <begin position="1667"/>
        <end position="1677"/>
    </location>
</feature>
<dbReference type="InterPro" id="IPR006212">
    <property type="entry name" value="Furin_repeat"/>
</dbReference>
<dbReference type="InterPro" id="IPR036772">
    <property type="entry name" value="SRCR-like_dom_sf"/>
</dbReference>
<keyword evidence="1 3" id="KW-1015">Disulfide bond</keyword>
<dbReference type="FunFam" id="3.10.250.10:FF:000011">
    <property type="entry name" value="Scavenger receptor class A member 5"/>
    <property type="match status" value="2"/>
</dbReference>
<evidence type="ECO:0000313" key="6">
    <source>
        <dbReference type="EMBL" id="CAH1252512.1"/>
    </source>
</evidence>
<dbReference type="Proteomes" id="UP000838412">
    <property type="component" value="Chromosome 2"/>
</dbReference>